<feature type="domain" description="GP-PDE" evidence="2">
    <location>
        <begin position="42"/>
        <end position="286"/>
    </location>
</feature>
<comment type="caution">
    <text evidence="3">The sequence shown here is derived from an EMBL/GenBank/DDBJ whole genome shotgun (WGS) entry which is preliminary data.</text>
</comment>
<keyword evidence="1" id="KW-0732">Signal</keyword>
<gene>
    <name evidence="3" type="ORF">BLX24_01700</name>
</gene>
<dbReference type="PANTHER" id="PTHR46211">
    <property type="entry name" value="GLYCEROPHOSPHORYL DIESTER PHOSPHODIESTERASE"/>
    <property type="match status" value="1"/>
</dbReference>
<organism evidence="3 4">
    <name type="scientific">Arsenicibacter rosenii</name>
    <dbReference type="NCBI Taxonomy" id="1750698"/>
    <lineage>
        <taxon>Bacteria</taxon>
        <taxon>Pseudomonadati</taxon>
        <taxon>Bacteroidota</taxon>
        <taxon>Cytophagia</taxon>
        <taxon>Cytophagales</taxon>
        <taxon>Spirosomataceae</taxon>
        <taxon>Arsenicibacter</taxon>
    </lineage>
</organism>
<sequence>MKKLIITLLGCSLAGHVSAQENRFQTNAVISTFLMPERRTKPVILAHRGGPDAGDTENSLETFRKAINDVPDAILEMDVRMTKDSVLTLLHDDELERTTTGTGSLNAQTWPVLSRLQLRDLTGKPTTQKMPLFEEVLRWNRNRAVLALDIKPGVDLRKAMAMVEKHKALNSVLVICYTVESAVALRQTYPDLWLALGVTTADDPAKFSKAGLPLHHLVALTPRQLQPKAFYEAMHAVGIPCSVGTYGKDNVDEQPMEKAGSAYRRIVEQGGDILTTDRPAAVDRLFR</sequence>
<dbReference type="SUPFAM" id="SSF51695">
    <property type="entry name" value="PLC-like phosphodiesterases"/>
    <property type="match status" value="1"/>
</dbReference>
<dbReference type="AlphaFoldDB" id="A0A1S2VPY8"/>
<dbReference type="Proteomes" id="UP000181790">
    <property type="component" value="Unassembled WGS sequence"/>
</dbReference>
<name>A0A1S2VPY8_9BACT</name>
<evidence type="ECO:0000256" key="1">
    <source>
        <dbReference type="SAM" id="SignalP"/>
    </source>
</evidence>
<dbReference type="RefSeq" id="WP_071501340.1">
    <property type="nucleotide sequence ID" value="NZ_MORL01000001.1"/>
</dbReference>
<dbReference type="GO" id="GO:0008081">
    <property type="term" value="F:phosphoric diester hydrolase activity"/>
    <property type="evidence" value="ECO:0007669"/>
    <property type="project" value="InterPro"/>
</dbReference>
<dbReference type="OrthoDB" id="384721at2"/>
<dbReference type="Pfam" id="PF03009">
    <property type="entry name" value="GDPD"/>
    <property type="match status" value="1"/>
</dbReference>
<protein>
    <recommendedName>
        <fullName evidence="2">GP-PDE domain-containing protein</fullName>
    </recommendedName>
</protein>
<dbReference type="Gene3D" id="3.20.20.190">
    <property type="entry name" value="Phosphatidylinositol (PI) phosphodiesterase"/>
    <property type="match status" value="1"/>
</dbReference>
<reference evidence="3 4" key="1">
    <citation type="submission" date="2016-10" db="EMBL/GenBank/DDBJ databases">
        <title>Arsenicibacter rosenii gen. nov., sp. nov., an efficient arsenic-methylating bacterium isolated from an arsenic-contaminated paddy soil.</title>
        <authorList>
            <person name="Huang K."/>
        </authorList>
    </citation>
    <scope>NUCLEOTIDE SEQUENCE [LARGE SCALE GENOMIC DNA]</scope>
    <source>
        <strain evidence="3 4">SM-1</strain>
    </source>
</reference>
<evidence type="ECO:0000259" key="2">
    <source>
        <dbReference type="PROSITE" id="PS51704"/>
    </source>
</evidence>
<proteinExistence type="predicted"/>
<dbReference type="GO" id="GO:0006629">
    <property type="term" value="P:lipid metabolic process"/>
    <property type="evidence" value="ECO:0007669"/>
    <property type="project" value="InterPro"/>
</dbReference>
<evidence type="ECO:0000313" key="3">
    <source>
        <dbReference type="EMBL" id="OIN60837.1"/>
    </source>
</evidence>
<dbReference type="EMBL" id="MORL01000001">
    <property type="protein sequence ID" value="OIN60837.1"/>
    <property type="molecule type" value="Genomic_DNA"/>
</dbReference>
<feature type="signal peptide" evidence="1">
    <location>
        <begin position="1"/>
        <end position="19"/>
    </location>
</feature>
<dbReference type="InterPro" id="IPR017946">
    <property type="entry name" value="PLC-like_Pdiesterase_TIM-brl"/>
</dbReference>
<accession>A0A1S2VPY8</accession>
<dbReference type="InterPro" id="IPR030395">
    <property type="entry name" value="GP_PDE_dom"/>
</dbReference>
<keyword evidence="4" id="KW-1185">Reference proteome</keyword>
<feature type="chain" id="PRO_5010284274" description="GP-PDE domain-containing protein" evidence="1">
    <location>
        <begin position="20"/>
        <end position="287"/>
    </location>
</feature>
<dbReference type="PROSITE" id="PS51704">
    <property type="entry name" value="GP_PDE"/>
    <property type="match status" value="1"/>
</dbReference>
<dbReference type="CDD" id="cd08566">
    <property type="entry name" value="GDPD_AtGDE_like"/>
    <property type="match status" value="1"/>
</dbReference>
<dbReference type="PANTHER" id="PTHR46211:SF1">
    <property type="entry name" value="GLYCEROPHOSPHODIESTER PHOSPHODIESTERASE, CYTOPLASMIC"/>
    <property type="match status" value="1"/>
</dbReference>
<evidence type="ECO:0000313" key="4">
    <source>
        <dbReference type="Proteomes" id="UP000181790"/>
    </source>
</evidence>